<dbReference type="STRING" id="931277.C448_13461"/>
<dbReference type="PATRIC" id="fig|931277.6.peg.2640"/>
<comment type="cofactor">
    <cofactor evidence="2">
        <name>Mg(2+)</name>
        <dbReference type="ChEBI" id="CHEBI:18420"/>
    </cofactor>
    <text evidence="2">Binds 2 magnesium ions per subunit.</text>
</comment>
<feature type="binding site" evidence="2">
    <location>
        <position position="84"/>
    </location>
    <ligand>
        <name>substrate</name>
    </ligand>
</feature>
<feature type="binding site" evidence="2">
    <location>
        <position position="33"/>
    </location>
    <ligand>
        <name>Mg(2+)</name>
        <dbReference type="ChEBI" id="CHEBI:18420"/>
    </ligand>
</feature>
<feature type="active site" evidence="2">
    <location>
        <position position="33"/>
    </location>
</feature>
<feature type="binding site" evidence="2">
    <location>
        <position position="82"/>
    </location>
    <ligand>
        <name>substrate</name>
    </ligand>
</feature>
<dbReference type="InterPro" id="IPR018520">
    <property type="entry name" value="UPP_synth-like_CS"/>
</dbReference>
<dbReference type="GO" id="GO:0000287">
    <property type="term" value="F:magnesium ion binding"/>
    <property type="evidence" value="ECO:0007669"/>
    <property type="project" value="UniProtKB-UniRule"/>
</dbReference>
<feature type="binding site" evidence="2">
    <location>
        <position position="50"/>
    </location>
    <ligand>
        <name>substrate</name>
    </ligand>
</feature>
<evidence type="ECO:0000313" key="3">
    <source>
        <dbReference type="EMBL" id="EMA40362.1"/>
    </source>
</evidence>
<comment type="caution">
    <text evidence="3">The sequence shown here is derived from an EMBL/GenBank/DDBJ whole genome shotgun (WGS) entry which is preliminary data.</text>
</comment>
<reference evidence="3 4" key="1">
    <citation type="journal article" date="2014" name="PLoS Genet.">
        <title>Phylogenetically driven sequencing of extremely halophilic archaea reveals strategies for static and dynamic osmo-response.</title>
        <authorList>
            <person name="Becker E.A."/>
            <person name="Seitzer P.M."/>
            <person name="Tritt A."/>
            <person name="Larsen D."/>
            <person name="Krusor M."/>
            <person name="Yao A.I."/>
            <person name="Wu D."/>
            <person name="Madern D."/>
            <person name="Eisen J.A."/>
            <person name="Darling A.E."/>
            <person name="Facciotti M.T."/>
        </authorList>
    </citation>
    <scope>NUCLEOTIDE SEQUENCE [LARGE SCALE GENOMIC DNA]</scope>
    <source>
        <strain evidence="3 4">DSM 1307</strain>
    </source>
</reference>
<dbReference type="EMBL" id="AOMC01000152">
    <property type="protein sequence ID" value="EMA40362.1"/>
    <property type="molecule type" value="Genomic_DNA"/>
</dbReference>
<dbReference type="NCBIfam" id="TIGR00055">
    <property type="entry name" value="uppS"/>
    <property type="match status" value="1"/>
</dbReference>
<feature type="binding site" evidence="2">
    <location>
        <begin position="209"/>
        <end position="211"/>
    </location>
    <ligand>
        <name>substrate</name>
    </ligand>
</feature>
<dbReference type="PANTHER" id="PTHR10291:SF43">
    <property type="entry name" value="DEHYDRODOLICHYL DIPHOSPHATE SYNTHASE COMPLEX SUBUNIT DHDDS"/>
    <property type="match status" value="1"/>
</dbReference>
<keyword evidence="4" id="KW-1185">Reference proteome</keyword>
<dbReference type="CDD" id="cd00475">
    <property type="entry name" value="Cis_IPPS"/>
    <property type="match status" value="1"/>
</dbReference>
<protein>
    <recommendedName>
        <fullName evidence="2">Tritrans,polycis-undecaprenyl-diphosphate synthase (geranylgeranyl-diphosphate specific)</fullName>
        <ecNumber evidence="2">2.5.1.89</ecNumber>
    </recommendedName>
    <alternativeName>
        <fullName evidence="2">Undecaprenyl diphosphate synthase</fullName>
        <shortName evidence="2">UDS</shortName>
    </alternativeName>
    <alternativeName>
        <fullName evidence="2">Undecaprenyl pyrophosphate synthase</fullName>
        <shortName evidence="2">UPP synthase</shortName>
    </alternativeName>
</protein>
<keyword evidence="1 2" id="KW-0808">Transferase</keyword>
<comment type="subunit">
    <text evidence="2">Homodimer.</text>
</comment>
<name>M0M3H1_HALMO</name>
<dbReference type="SUPFAM" id="SSF64005">
    <property type="entry name" value="Undecaprenyl diphosphate synthase"/>
    <property type="match status" value="1"/>
</dbReference>
<feature type="binding site" evidence="2">
    <location>
        <begin position="78"/>
        <end position="80"/>
    </location>
    <ligand>
        <name>substrate</name>
    </ligand>
</feature>
<dbReference type="InterPro" id="IPR001441">
    <property type="entry name" value="UPP_synth-like"/>
</dbReference>
<dbReference type="RefSeq" id="WP_004055491.1">
    <property type="nucleotide sequence ID" value="NZ_AOMC01000152.1"/>
</dbReference>
<proteinExistence type="inferred from homology"/>
<sequence>MASRTHSLLNRAYERLLEREIDGAPTHVAVIQDGNRRYANEHGQDAADGHRAGAETTEAVLDWCAQIGVEELTLYTFSTENFDRSADERDHLFSLLEEKLREFADAERVHEREVRIRAIGETDRLPDDLRDAIDYAETKTADYDALQLNIALAYGGRAELLSAARDVARTVETGDTTPADIDAETIERRLYAGPARDVDLIIRTGGDERTSNFLPWHANGNEAAVFFCTPYWPAFAKKDFLRAIRTYESREQSWRRTRARRALALVRAVGGAELDEARAIVERFREYLPRGELDGVESNTNETEPTTAD</sequence>
<comment type="catalytic activity">
    <reaction evidence="2">
        <text>geranylgeranyl diphosphate + 7 isopentenyl diphosphate = tri-trans,hepta-cis-undecaprenyl diphosphate + 7 diphosphate</text>
        <dbReference type="Rhea" id="RHEA:27622"/>
        <dbReference type="ChEBI" id="CHEBI:33019"/>
        <dbReference type="ChEBI" id="CHEBI:57533"/>
        <dbReference type="ChEBI" id="CHEBI:60388"/>
        <dbReference type="ChEBI" id="CHEBI:128769"/>
        <dbReference type="EC" id="2.5.1.89"/>
    </reaction>
</comment>
<keyword evidence="2" id="KW-0460">Magnesium</keyword>
<accession>M0M3H1</accession>
<dbReference type="HAMAP" id="MF_01139">
    <property type="entry name" value="ISPT"/>
    <property type="match status" value="1"/>
</dbReference>
<dbReference type="AlphaFoldDB" id="M0M3H1"/>
<dbReference type="GO" id="GO:0016094">
    <property type="term" value="P:polyprenol biosynthetic process"/>
    <property type="evidence" value="ECO:0007669"/>
    <property type="project" value="TreeGrafter"/>
</dbReference>
<comment type="function">
    <text evidence="2">Catalyzes the sequential condensation of isopentenyl diphosphate (IPP) with geranylgeranyl diphosphate (GGPP) to yield (2Z,6Z,10Z,14Z,18Z,22Z,26Z,30E,34E,38E)-undecaprenyl diphosphate (tritrans,heptacis-UPP). It is probably the precursor of glycosyl carrier lipids.</text>
</comment>
<dbReference type="eggNOG" id="arCOG01532">
    <property type="taxonomic scope" value="Archaea"/>
</dbReference>
<dbReference type="Gene3D" id="3.40.1180.10">
    <property type="entry name" value="Decaprenyl diphosphate synthase-like"/>
    <property type="match status" value="1"/>
</dbReference>
<evidence type="ECO:0000313" key="4">
    <source>
        <dbReference type="Proteomes" id="UP000011568"/>
    </source>
</evidence>
<dbReference type="PROSITE" id="PS01066">
    <property type="entry name" value="UPP_SYNTHASE"/>
    <property type="match status" value="1"/>
</dbReference>
<dbReference type="InterPro" id="IPR036424">
    <property type="entry name" value="UPP_synth-like_sf"/>
</dbReference>
<feature type="binding site" evidence="2">
    <location>
        <position position="222"/>
    </location>
    <ligand>
        <name>Mg(2+)</name>
        <dbReference type="ChEBI" id="CHEBI:18420"/>
    </ligand>
</feature>
<dbReference type="GO" id="GO:0045547">
    <property type="term" value="F:ditrans,polycis-polyprenyl diphosphate synthase [(2E,6E)-farnesyl diphosphate specific] activity"/>
    <property type="evidence" value="ECO:0007669"/>
    <property type="project" value="TreeGrafter"/>
</dbReference>
<organism evidence="3 4">
    <name type="scientific">Halococcus morrhuae DSM 1307</name>
    <dbReference type="NCBI Taxonomy" id="931277"/>
    <lineage>
        <taxon>Archaea</taxon>
        <taxon>Methanobacteriati</taxon>
        <taxon>Methanobacteriota</taxon>
        <taxon>Stenosarchaea group</taxon>
        <taxon>Halobacteria</taxon>
        <taxon>Halobacteriales</taxon>
        <taxon>Halococcaceae</taxon>
        <taxon>Halococcus</taxon>
    </lineage>
</organism>
<dbReference type="PANTHER" id="PTHR10291">
    <property type="entry name" value="DEHYDRODOLICHYL DIPHOSPHATE SYNTHASE FAMILY MEMBER"/>
    <property type="match status" value="1"/>
</dbReference>
<dbReference type="Pfam" id="PF01255">
    <property type="entry name" value="Prenyltransf"/>
    <property type="match status" value="1"/>
</dbReference>
<evidence type="ECO:0000256" key="1">
    <source>
        <dbReference type="ARBA" id="ARBA00022679"/>
    </source>
</evidence>
<feature type="active site" description="Proton acceptor" evidence="2">
    <location>
        <position position="81"/>
    </location>
</feature>
<gene>
    <name evidence="2" type="primary">uppS</name>
    <name evidence="3" type="ORF">C448_13461</name>
</gene>
<keyword evidence="2" id="KW-0479">Metal-binding</keyword>
<dbReference type="EC" id="2.5.1.89" evidence="2"/>
<comment type="similarity">
    <text evidence="2">Belongs to the UPP synthase family.</text>
</comment>
<evidence type="ECO:0000256" key="2">
    <source>
        <dbReference type="HAMAP-Rule" id="MF_01139"/>
    </source>
</evidence>
<dbReference type="OrthoDB" id="8293at2157"/>
<dbReference type="Proteomes" id="UP000011568">
    <property type="component" value="Unassembled WGS sequence"/>
</dbReference>
<comment type="caution">
    <text evidence="2">Lacks conserved residue(s) required for the propagation of feature annotation.</text>
</comment>
<feature type="binding site" evidence="2">
    <location>
        <position position="203"/>
    </location>
    <ligand>
        <name>substrate</name>
    </ligand>
</feature>
<feature type="binding site" evidence="2">
    <location>
        <begin position="34"/>
        <end position="37"/>
    </location>
    <ligand>
        <name>substrate</name>
    </ligand>
</feature>